<dbReference type="Pfam" id="PF11146">
    <property type="entry name" value="DUF2905"/>
    <property type="match status" value="1"/>
</dbReference>
<name>A0ABQ4Q4F3_9BURK</name>
<dbReference type="EMBL" id="BPMK01000007">
    <property type="protein sequence ID" value="GIZ51932.1"/>
    <property type="molecule type" value="Genomic_DNA"/>
</dbReference>
<sequence>MIRWVVAIFLALLVFYPLLPFLDRLRVGRLPGDVRFRLRGVVMCLPFGSAVLWSAVFFLLAELASLAGYG</sequence>
<accession>A0ABQ4Q4F3</accession>
<keyword evidence="1" id="KW-0472">Membrane</keyword>
<gene>
    <name evidence="2" type="ORF">NCCP691_19460</name>
</gene>
<protein>
    <recommendedName>
        <fullName evidence="4">DUF2905 family protein</fullName>
    </recommendedName>
</protein>
<evidence type="ECO:0000256" key="1">
    <source>
        <dbReference type="SAM" id="Phobius"/>
    </source>
</evidence>
<evidence type="ECO:0000313" key="2">
    <source>
        <dbReference type="EMBL" id="GIZ51932.1"/>
    </source>
</evidence>
<organism evidence="2 3">
    <name type="scientific">Noviherbaspirillum aridicola</name>
    <dbReference type="NCBI Taxonomy" id="2849687"/>
    <lineage>
        <taxon>Bacteria</taxon>
        <taxon>Pseudomonadati</taxon>
        <taxon>Pseudomonadota</taxon>
        <taxon>Betaproteobacteria</taxon>
        <taxon>Burkholderiales</taxon>
        <taxon>Oxalobacteraceae</taxon>
        <taxon>Noviherbaspirillum</taxon>
    </lineage>
</organism>
<evidence type="ECO:0000313" key="3">
    <source>
        <dbReference type="Proteomes" id="UP000887222"/>
    </source>
</evidence>
<evidence type="ECO:0008006" key="4">
    <source>
        <dbReference type="Google" id="ProtNLM"/>
    </source>
</evidence>
<proteinExistence type="predicted"/>
<feature type="transmembrane region" description="Helical" evidence="1">
    <location>
        <begin position="36"/>
        <end position="61"/>
    </location>
</feature>
<dbReference type="RefSeq" id="WP_220808087.1">
    <property type="nucleotide sequence ID" value="NZ_BPMK01000007.1"/>
</dbReference>
<dbReference type="InterPro" id="IPR021320">
    <property type="entry name" value="DUF2905"/>
</dbReference>
<keyword evidence="1" id="KW-0812">Transmembrane</keyword>
<comment type="caution">
    <text evidence="2">The sequence shown here is derived from an EMBL/GenBank/DDBJ whole genome shotgun (WGS) entry which is preliminary data.</text>
</comment>
<keyword evidence="3" id="KW-1185">Reference proteome</keyword>
<dbReference type="Proteomes" id="UP000887222">
    <property type="component" value="Unassembled WGS sequence"/>
</dbReference>
<reference evidence="2 3" key="1">
    <citation type="journal article" date="2022" name="Int. J. Syst. Evol. Microbiol.">
        <title>Noviherbaspirillum aridicola sp. nov., isolated from an arid soil in Pakistan.</title>
        <authorList>
            <person name="Khan I.U."/>
            <person name="Saqib M."/>
            <person name="Amin A."/>
            <person name="Hussain F."/>
            <person name="Li L."/>
            <person name="Liu Y.H."/>
            <person name="Fang B.Z."/>
            <person name="Ahmed I."/>
            <person name="Li W.J."/>
        </authorList>
    </citation>
    <scope>NUCLEOTIDE SEQUENCE [LARGE SCALE GENOMIC DNA]</scope>
    <source>
        <strain evidence="2 3">NCCP-691</strain>
    </source>
</reference>
<keyword evidence="1" id="KW-1133">Transmembrane helix</keyword>